<dbReference type="GO" id="GO:0042597">
    <property type="term" value="C:periplasmic space"/>
    <property type="evidence" value="ECO:0007669"/>
    <property type="project" value="UniProtKB-SubCell"/>
</dbReference>
<evidence type="ECO:0000256" key="2">
    <source>
        <dbReference type="ARBA" id="ARBA00022448"/>
    </source>
</evidence>
<keyword evidence="2" id="KW-0813">Transport</keyword>
<keyword evidence="5" id="KW-0472">Membrane</keyword>
<dbReference type="AlphaFoldDB" id="A0AAP8JEI6"/>
<dbReference type="GO" id="GO:0019808">
    <property type="term" value="F:polyamine binding"/>
    <property type="evidence" value="ECO:0007669"/>
    <property type="project" value="InterPro"/>
</dbReference>
<evidence type="ECO:0000256" key="5">
    <source>
        <dbReference type="SAM" id="Phobius"/>
    </source>
</evidence>
<dbReference type="EMBL" id="MTJS01000002">
    <property type="protein sequence ID" value="PFG89911.1"/>
    <property type="molecule type" value="Genomic_DNA"/>
</dbReference>
<dbReference type="PRINTS" id="PR00909">
    <property type="entry name" value="SPERMDNBNDNG"/>
</dbReference>
<dbReference type="Gene3D" id="3.40.190.10">
    <property type="entry name" value="Periplasmic binding protein-like II"/>
    <property type="match status" value="2"/>
</dbReference>
<keyword evidence="4" id="KW-0574">Periplasm</keyword>
<gene>
    <name evidence="6" type="ORF">BW154_05580</name>
</gene>
<dbReference type="Proteomes" id="UP000225275">
    <property type="component" value="Unassembled WGS sequence"/>
</dbReference>
<dbReference type="Pfam" id="PF13416">
    <property type="entry name" value="SBP_bac_8"/>
    <property type="match status" value="1"/>
</dbReference>
<name>A0AAP8JEI6_9LACT</name>
<dbReference type="PANTHER" id="PTHR30222">
    <property type="entry name" value="SPERMIDINE/PUTRESCINE-BINDING PERIPLASMIC PROTEIN"/>
    <property type="match status" value="1"/>
</dbReference>
<keyword evidence="5" id="KW-1133">Transmembrane helix</keyword>
<protein>
    <submittedName>
        <fullName evidence="6">Uncharacterized protein</fullName>
    </submittedName>
</protein>
<keyword evidence="5" id="KW-0812">Transmembrane</keyword>
<reference evidence="6" key="1">
    <citation type="submission" date="2017-01" db="EMBL/GenBank/DDBJ databases">
        <authorList>
            <person name="Lo R."/>
        </authorList>
    </citation>
    <scope>NUCLEOTIDE SEQUENCE</scope>
    <source>
        <strain evidence="6">537</strain>
    </source>
</reference>
<evidence type="ECO:0000256" key="4">
    <source>
        <dbReference type="ARBA" id="ARBA00022764"/>
    </source>
</evidence>
<dbReference type="PANTHER" id="PTHR30222:SF17">
    <property type="entry name" value="SPERMIDINE_PUTRESCINE-BINDING PERIPLASMIC PROTEIN"/>
    <property type="match status" value="1"/>
</dbReference>
<sequence length="356" mass="39979">MPFLRKGDKVMKKIIITSLSIICILTIIVIYQIRKPKNQLNLIIWSSYMPQSVLDNYEKKTGTHVNMTTYSSPDEMIAKVRAVSPGTYDLVVAPGNDVEILKKVGLLDKLDKSKIPNSKNYAKDWLGLSYDKKNSYSLPYLGSYLALAYNKKKVSPINNYSDLLNPKFKNSEVVVSDARAVIDSALINSDLNVNQLTNENLRSATNFLIALRPNIKALDSDSPHTLLANGEASVGLVYNAEITMAKMANKNIVGVYPSSGIDLQVDNFMKFKNAKGGKNVEKFINYVESAKVFSSIVKEYPYLNPNESAWTYLPNSWKTDPMRNLTAQQLQKAQMPLDIGSKTRVLDKMWNNFVNQ</sequence>
<accession>A0AAP8JEI6</accession>
<keyword evidence="3" id="KW-0732">Signal</keyword>
<dbReference type="SUPFAM" id="SSF53850">
    <property type="entry name" value="Periplasmic binding protein-like II"/>
    <property type="match status" value="1"/>
</dbReference>
<feature type="transmembrane region" description="Helical" evidence="5">
    <location>
        <begin position="14"/>
        <end position="33"/>
    </location>
</feature>
<comment type="subcellular location">
    <subcellularLocation>
        <location evidence="1">Periplasm</location>
    </subcellularLocation>
</comment>
<evidence type="ECO:0000256" key="1">
    <source>
        <dbReference type="ARBA" id="ARBA00004418"/>
    </source>
</evidence>
<dbReference type="CDD" id="cd13590">
    <property type="entry name" value="PBP2_PotD_PotF_like"/>
    <property type="match status" value="1"/>
</dbReference>
<evidence type="ECO:0000313" key="7">
    <source>
        <dbReference type="Proteomes" id="UP000225275"/>
    </source>
</evidence>
<comment type="caution">
    <text evidence="6">The sequence shown here is derived from an EMBL/GenBank/DDBJ whole genome shotgun (WGS) entry which is preliminary data.</text>
</comment>
<evidence type="ECO:0000313" key="6">
    <source>
        <dbReference type="EMBL" id="PFG89911.1"/>
    </source>
</evidence>
<evidence type="ECO:0000256" key="3">
    <source>
        <dbReference type="ARBA" id="ARBA00022729"/>
    </source>
</evidence>
<organism evidence="6 7">
    <name type="scientific">Lactococcus lactis</name>
    <dbReference type="NCBI Taxonomy" id="1358"/>
    <lineage>
        <taxon>Bacteria</taxon>
        <taxon>Bacillati</taxon>
        <taxon>Bacillota</taxon>
        <taxon>Bacilli</taxon>
        <taxon>Lactobacillales</taxon>
        <taxon>Streptococcaceae</taxon>
        <taxon>Lactococcus</taxon>
    </lineage>
</organism>
<dbReference type="InterPro" id="IPR001188">
    <property type="entry name" value="Sperm_putr-bd"/>
</dbReference>
<reference evidence="6" key="2">
    <citation type="journal article" date="2018" name="Food Control">
        <title>Characterization of Lactococcus lactis isolates from herbs, fruits and vegetables for use as biopreservatives against Listeria monocytogenes in cheese.</title>
        <authorList>
            <person name="Ho V."/>
            <person name="Lo R."/>
            <person name="Bansal N."/>
            <person name="Turner M.S."/>
        </authorList>
    </citation>
    <scope>NUCLEOTIDE SEQUENCE</scope>
    <source>
        <strain evidence="6">537</strain>
    </source>
</reference>
<dbReference type="GO" id="GO:0015846">
    <property type="term" value="P:polyamine transport"/>
    <property type="evidence" value="ECO:0007669"/>
    <property type="project" value="InterPro"/>
</dbReference>
<dbReference type="InterPro" id="IPR006059">
    <property type="entry name" value="SBP"/>
</dbReference>
<proteinExistence type="predicted"/>